<keyword evidence="2" id="KW-0067">ATP-binding</keyword>
<name>A0AA37UJ30_9MICO</name>
<reference evidence="5" key="1">
    <citation type="journal article" date="2014" name="Int. J. Syst. Evol. Microbiol.">
        <title>Complete genome sequence of Corynebacterium casei LMG S-19264T (=DSM 44701T), isolated from a smear-ripened cheese.</title>
        <authorList>
            <consortium name="US DOE Joint Genome Institute (JGI-PGF)"/>
            <person name="Walter F."/>
            <person name="Albersmeier A."/>
            <person name="Kalinowski J."/>
            <person name="Ruckert C."/>
        </authorList>
    </citation>
    <scope>NUCLEOTIDE SEQUENCE</scope>
    <source>
        <strain evidence="5">NBRC 112290</strain>
    </source>
</reference>
<dbReference type="PANTHER" id="PTHR30580">
    <property type="entry name" value="PRIMOSOMAL PROTEIN N"/>
    <property type="match status" value="1"/>
</dbReference>
<dbReference type="GO" id="GO:0006302">
    <property type="term" value="P:double-strand break repair"/>
    <property type="evidence" value="ECO:0007669"/>
    <property type="project" value="TreeGrafter"/>
</dbReference>
<dbReference type="GO" id="GO:0003677">
    <property type="term" value="F:DNA binding"/>
    <property type="evidence" value="ECO:0007669"/>
    <property type="project" value="UniProtKB-KW"/>
</dbReference>
<evidence type="ECO:0000256" key="1">
    <source>
        <dbReference type="ARBA" id="ARBA00022741"/>
    </source>
</evidence>
<evidence type="ECO:0000313" key="6">
    <source>
        <dbReference type="Proteomes" id="UP001157161"/>
    </source>
</evidence>
<keyword evidence="1" id="KW-0547">Nucleotide-binding</keyword>
<dbReference type="GO" id="GO:0005524">
    <property type="term" value="F:ATP binding"/>
    <property type="evidence" value="ECO:0007669"/>
    <property type="project" value="UniProtKB-KW"/>
</dbReference>
<evidence type="ECO:0000256" key="2">
    <source>
        <dbReference type="ARBA" id="ARBA00022840"/>
    </source>
</evidence>
<feature type="region of interest" description="Disordered" evidence="4">
    <location>
        <begin position="160"/>
        <end position="184"/>
    </location>
</feature>
<evidence type="ECO:0000313" key="5">
    <source>
        <dbReference type="EMBL" id="GMA31299.1"/>
    </source>
</evidence>
<dbReference type="AlphaFoldDB" id="A0AA37UJ30"/>
<evidence type="ECO:0000256" key="4">
    <source>
        <dbReference type="SAM" id="MobiDB-lite"/>
    </source>
</evidence>
<comment type="caution">
    <text evidence="5">The sequence shown here is derived from an EMBL/GenBank/DDBJ whole genome shotgun (WGS) entry which is preliminary data.</text>
</comment>
<keyword evidence="3" id="KW-0238">DNA-binding</keyword>
<dbReference type="EMBL" id="BSUM01000001">
    <property type="protein sequence ID" value="GMA31299.1"/>
    <property type="molecule type" value="Genomic_DNA"/>
</dbReference>
<accession>A0AA37UJ30</accession>
<organism evidence="5 6">
    <name type="scientific">Litorihabitans aurantiacus</name>
    <dbReference type="NCBI Taxonomy" id="1930061"/>
    <lineage>
        <taxon>Bacteria</taxon>
        <taxon>Bacillati</taxon>
        <taxon>Actinomycetota</taxon>
        <taxon>Actinomycetes</taxon>
        <taxon>Micrococcales</taxon>
        <taxon>Beutenbergiaceae</taxon>
        <taxon>Litorihabitans</taxon>
    </lineage>
</organism>
<protein>
    <recommendedName>
        <fullName evidence="7">Primosome assembly protein PriA</fullName>
    </recommendedName>
</protein>
<evidence type="ECO:0008006" key="7">
    <source>
        <dbReference type="Google" id="ProtNLM"/>
    </source>
</evidence>
<dbReference type="GO" id="GO:0006270">
    <property type="term" value="P:DNA replication initiation"/>
    <property type="evidence" value="ECO:0007669"/>
    <property type="project" value="TreeGrafter"/>
</dbReference>
<dbReference type="GO" id="GO:0043138">
    <property type="term" value="F:3'-5' DNA helicase activity"/>
    <property type="evidence" value="ECO:0007669"/>
    <property type="project" value="TreeGrafter"/>
</dbReference>
<gene>
    <name evidence="5" type="ORF">GCM10025875_12910</name>
</gene>
<dbReference type="GO" id="GO:0006310">
    <property type="term" value="P:DNA recombination"/>
    <property type="evidence" value="ECO:0007669"/>
    <property type="project" value="TreeGrafter"/>
</dbReference>
<dbReference type="RefSeq" id="WP_284250159.1">
    <property type="nucleotide sequence ID" value="NZ_BSUM01000001.1"/>
</dbReference>
<proteinExistence type="predicted"/>
<feature type="compositionally biased region" description="Gly residues" evidence="4">
    <location>
        <begin position="164"/>
        <end position="184"/>
    </location>
</feature>
<evidence type="ECO:0000256" key="3">
    <source>
        <dbReference type="ARBA" id="ARBA00023125"/>
    </source>
</evidence>
<dbReference type="PANTHER" id="PTHR30580:SF0">
    <property type="entry name" value="PRIMOSOMAL PROTEIN N"/>
    <property type="match status" value="1"/>
</dbReference>
<dbReference type="Proteomes" id="UP001157161">
    <property type="component" value="Unassembled WGS sequence"/>
</dbReference>
<sequence>MRVGSVRTAEELGRAFPQTPVTASESGHGVVDRVDDAPRIVVATPGAEPEAEGGYACVVLLDGALATSLPGMAGSEEALRRWLAAAWLARGAADGGRVVAVGGGTPVVTAALVRWDPVTFAQRELAERAELRFPPSARVVTVTGALAAVTDLRDEVVAATEPGHGSGRGSGDGPDGAGATGGGTSAWEVLGPFPVAAGEVTGDDDVVDPSRLVLRAPLARGAALARGVKGALGVRSAHKRSGALRVVVDPRDL</sequence>
<keyword evidence="6" id="KW-1185">Reference proteome</keyword>
<reference evidence="5" key="2">
    <citation type="submission" date="2023-02" db="EMBL/GenBank/DDBJ databases">
        <authorList>
            <person name="Sun Q."/>
            <person name="Mori K."/>
        </authorList>
    </citation>
    <scope>NUCLEOTIDE SEQUENCE</scope>
    <source>
        <strain evidence="5">NBRC 112290</strain>
    </source>
</reference>